<sequence length="468" mass="51044">MEDRDTDIHNFSPTSSQHRLPTVTGIEALQNATANSRGISSGLPTLDAILVNNSINNLSIATPGFQRGYVTEVFGPPGVGKTTFGLQASVNAVRSAEEESHVLWVNTGSPLVETRLDDLMKASTIPLNSEMPSSPRESVDVDSLLDEKFTYLDAHTLPRLLTVFLHPPAALPSPQTCLIIVDDLSNLLLGAFSRTPKNLKPSAPAAVKERFEKQAASKRFQIMENLATAMSKMAAIRNIAIVVLTNATTNLKTSNRATLKPALSSQAWESAVYTRIMLYRDFVDEAQLAEARDARLLGLRYAEVQRIAKKDFITDPVPFVIASGGIRELALSEAASQARLFSQSNGVAEADTGKLGDDLPLLPAELSQPSQLQSPTQPKKRKAFEIADSEDEDEDEEEVVVSDPGEPNLPSMDLVPRGSEDEMLLETHEMALLRRERYARIRGSEDEIPLPSSDAEESVTGSPEKEED</sequence>
<evidence type="ECO:0000256" key="6">
    <source>
        <dbReference type="ARBA" id="ARBA00023242"/>
    </source>
</evidence>
<feature type="compositionally biased region" description="Acidic residues" evidence="7">
    <location>
        <begin position="387"/>
        <end position="400"/>
    </location>
</feature>
<dbReference type="GO" id="GO:0005657">
    <property type="term" value="C:replication fork"/>
    <property type="evidence" value="ECO:0007669"/>
    <property type="project" value="TreeGrafter"/>
</dbReference>
<dbReference type="GeneID" id="19987973"/>
<evidence type="ECO:0000256" key="7">
    <source>
        <dbReference type="SAM" id="MobiDB-lite"/>
    </source>
</evidence>
<feature type="compositionally biased region" description="Low complexity" evidence="7">
    <location>
        <begin position="367"/>
        <end position="377"/>
    </location>
</feature>
<evidence type="ECO:0000256" key="2">
    <source>
        <dbReference type="ARBA" id="ARBA00022741"/>
    </source>
</evidence>
<reference evidence="8 9" key="1">
    <citation type="submission" date="2013-03" db="EMBL/GenBank/DDBJ databases">
        <title>The Genome Sequence of Cladophialophora carrionii CBS 160.54.</title>
        <authorList>
            <consortium name="The Broad Institute Genomics Platform"/>
            <person name="Cuomo C."/>
            <person name="de Hoog S."/>
            <person name="Gorbushina A."/>
            <person name="Walker B."/>
            <person name="Young S.K."/>
            <person name="Zeng Q."/>
            <person name="Gargeya S."/>
            <person name="Fitzgerald M."/>
            <person name="Haas B."/>
            <person name="Abouelleil A."/>
            <person name="Allen A.W."/>
            <person name="Alvarado L."/>
            <person name="Arachchi H.M."/>
            <person name="Berlin A.M."/>
            <person name="Chapman S.B."/>
            <person name="Gainer-Dewar J."/>
            <person name="Goldberg J."/>
            <person name="Griggs A."/>
            <person name="Gujja S."/>
            <person name="Hansen M."/>
            <person name="Howarth C."/>
            <person name="Imamovic A."/>
            <person name="Ireland A."/>
            <person name="Larimer J."/>
            <person name="McCowan C."/>
            <person name="Murphy C."/>
            <person name="Pearson M."/>
            <person name="Poon T.W."/>
            <person name="Priest M."/>
            <person name="Roberts A."/>
            <person name="Saif S."/>
            <person name="Shea T."/>
            <person name="Sisk P."/>
            <person name="Sykes S."/>
            <person name="Wortman J."/>
            <person name="Nusbaum C."/>
            <person name="Birren B."/>
        </authorList>
    </citation>
    <scope>NUCLEOTIDE SEQUENCE [LARGE SCALE GENOMIC DNA]</scope>
    <source>
        <strain evidence="8 9">CBS 160.54</strain>
    </source>
</reference>
<dbReference type="Gene3D" id="3.40.50.300">
    <property type="entry name" value="P-loop containing nucleotide triphosphate hydrolases"/>
    <property type="match status" value="1"/>
</dbReference>
<dbReference type="PANTHER" id="PTHR46239">
    <property type="entry name" value="DNA REPAIR PROTEIN RAD51 HOMOLOG 3 RAD51C"/>
    <property type="match status" value="1"/>
</dbReference>
<comment type="subcellular location">
    <subcellularLocation>
        <location evidence="1">Nucleus</location>
    </subcellularLocation>
</comment>
<gene>
    <name evidence="8" type="ORF">G647_09480</name>
</gene>
<evidence type="ECO:0000313" key="9">
    <source>
        <dbReference type="Proteomes" id="UP000030678"/>
    </source>
</evidence>
<accession>V9DK99</accession>
<dbReference type="SUPFAM" id="SSF52540">
    <property type="entry name" value="P-loop containing nucleoside triphosphate hydrolases"/>
    <property type="match status" value="1"/>
</dbReference>
<keyword evidence="2" id="KW-0547">Nucleotide-binding</keyword>
<organism evidence="8 9">
    <name type="scientific">Cladophialophora carrionii CBS 160.54</name>
    <dbReference type="NCBI Taxonomy" id="1279043"/>
    <lineage>
        <taxon>Eukaryota</taxon>
        <taxon>Fungi</taxon>
        <taxon>Dikarya</taxon>
        <taxon>Ascomycota</taxon>
        <taxon>Pezizomycotina</taxon>
        <taxon>Eurotiomycetes</taxon>
        <taxon>Chaetothyriomycetidae</taxon>
        <taxon>Chaetothyriales</taxon>
        <taxon>Herpotrichiellaceae</taxon>
        <taxon>Cladophialophora</taxon>
    </lineage>
</organism>
<dbReference type="OrthoDB" id="5957327at2759"/>
<dbReference type="PANTHER" id="PTHR46239:SF1">
    <property type="entry name" value="DNA REPAIR PROTEIN RAD51 HOMOLOG 3"/>
    <property type="match status" value="1"/>
</dbReference>
<dbReference type="GO" id="GO:0033063">
    <property type="term" value="C:Rad51B-Rad51C-Rad51D-XRCC2 complex"/>
    <property type="evidence" value="ECO:0007669"/>
    <property type="project" value="TreeGrafter"/>
</dbReference>
<dbReference type="EMBL" id="KB822698">
    <property type="protein sequence ID" value="ETI27290.1"/>
    <property type="molecule type" value="Genomic_DNA"/>
</dbReference>
<dbReference type="HOGENOM" id="CLU_043547_2_0_1"/>
<keyword evidence="4" id="KW-0067">ATP-binding</keyword>
<proteinExistence type="predicted"/>
<protein>
    <submittedName>
        <fullName evidence="8">Uncharacterized protein</fullName>
    </submittedName>
</protein>
<feature type="region of interest" description="Disordered" evidence="7">
    <location>
        <begin position="367"/>
        <end position="422"/>
    </location>
</feature>
<dbReference type="GO" id="GO:0000707">
    <property type="term" value="P:meiotic DNA recombinase assembly"/>
    <property type="evidence" value="ECO:0007669"/>
    <property type="project" value="TreeGrafter"/>
</dbReference>
<evidence type="ECO:0000256" key="1">
    <source>
        <dbReference type="ARBA" id="ARBA00004123"/>
    </source>
</evidence>
<name>V9DK99_9EURO</name>
<dbReference type="InterPro" id="IPR052093">
    <property type="entry name" value="HR_Repair_Mediator"/>
</dbReference>
<feature type="region of interest" description="Disordered" evidence="7">
    <location>
        <begin position="443"/>
        <end position="468"/>
    </location>
</feature>
<dbReference type="GO" id="GO:0007131">
    <property type="term" value="P:reciprocal meiotic recombination"/>
    <property type="evidence" value="ECO:0007669"/>
    <property type="project" value="TreeGrafter"/>
</dbReference>
<dbReference type="RefSeq" id="XP_008723696.1">
    <property type="nucleotide sequence ID" value="XM_008725474.1"/>
</dbReference>
<dbReference type="GO" id="GO:0000400">
    <property type="term" value="F:four-way junction DNA binding"/>
    <property type="evidence" value="ECO:0007669"/>
    <property type="project" value="TreeGrafter"/>
</dbReference>
<keyword evidence="6" id="KW-0539">Nucleus</keyword>
<dbReference type="AlphaFoldDB" id="V9DK99"/>
<evidence type="ECO:0000256" key="4">
    <source>
        <dbReference type="ARBA" id="ARBA00022840"/>
    </source>
</evidence>
<dbReference type="GO" id="GO:0008821">
    <property type="term" value="F:crossover junction DNA endonuclease activity"/>
    <property type="evidence" value="ECO:0007669"/>
    <property type="project" value="TreeGrafter"/>
</dbReference>
<dbReference type="GO" id="GO:0033065">
    <property type="term" value="C:Rad51C-XRCC3 complex"/>
    <property type="evidence" value="ECO:0007669"/>
    <property type="project" value="TreeGrafter"/>
</dbReference>
<dbReference type="GO" id="GO:0005524">
    <property type="term" value="F:ATP binding"/>
    <property type="evidence" value="ECO:0007669"/>
    <property type="project" value="UniProtKB-KW"/>
</dbReference>
<dbReference type="Proteomes" id="UP000030678">
    <property type="component" value="Unassembled WGS sequence"/>
</dbReference>
<keyword evidence="5" id="KW-0234">DNA repair</keyword>
<evidence type="ECO:0000256" key="5">
    <source>
        <dbReference type="ARBA" id="ARBA00023204"/>
    </source>
</evidence>
<evidence type="ECO:0000256" key="3">
    <source>
        <dbReference type="ARBA" id="ARBA00022763"/>
    </source>
</evidence>
<keyword evidence="3" id="KW-0227">DNA damage</keyword>
<dbReference type="VEuPathDB" id="FungiDB:G647_09480"/>
<dbReference type="InterPro" id="IPR027417">
    <property type="entry name" value="P-loop_NTPase"/>
</dbReference>
<evidence type="ECO:0000313" key="8">
    <source>
        <dbReference type="EMBL" id="ETI27290.1"/>
    </source>
</evidence>